<dbReference type="SUPFAM" id="SSF89550">
    <property type="entry name" value="PHP domain-like"/>
    <property type="match status" value="1"/>
</dbReference>
<evidence type="ECO:0000313" key="3">
    <source>
        <dbReference type="EMBL" id="SEL86688.1"/>
    </source>
</evidence>
<dbReference type="InterPro" id="IPR004013">
    <property type="entry name" value="PHP_dom"/>
</dbReference>
<dbReference type="RefSeq" id="WP_072754308.1">
    <property type="nucleotide sequence ID" value="NZ_FOAW01000016.1"/>
</dbReference>
<dbReference type="Proteomes" id="UP000198677">
    <property type="component" value="Unassembled WGS sequence"/>
</dbReference>
<evidence type="ECO:0000256" key="1">
    <source>
        <dbReference type="SAM" id="MobiDB-lite"/>
    </source>
</evidence>
<dbReference type="Pfam" id="PF02811">
    <property type="entry name" value="PHP"/>
    <property type="match status" value="1"/>
</dbReference>
<gene>
    <name evidence="3" type="ORF">SAMN05444583_11649</name>
</gene>
<sequence length="284" mass="29752">MRIDLHTHSSASDGTDSPADLVRHAADAGLSVVALTDHDTTAGWAEAAAALPAGLSLVRGMEMSCEGRGEDGRPVAVHLLAYLFDPTAAAFAAERERLRSERTTRLRAMAERMALDGLPVDPDEVMAAAGPAAGRPHLARALVAAGVVGSVDEAFGDLLKTGGRYYVHKADTPLPEAVRMVSDAGGVSVIAHGRAASRGRLLAMEQIGELVADGLAGVEIDHHDHLQADREILAGIAREHDLIVTGSSDYHGVNKAVKLGEFLTAPREFDRIVARATGVDVISA</sequence>
<organism evidence="3 4">
    <name type="scientific">Rhodococcus maanshanensis</name>
    <dbReference type="NCBI Taxonomy" id="183556"/>
    <lineage>
        <taxon>Bacteria</taxon>
        <taxon>Bacillati</taxon>
        <taxon>Actinomycetota</taxon>
        <taxon>Actinomycetes</taxon>
        <taxon>Mycobacteriales</taxon>
        <taxon>Nocardiaceae</taxon>
        <taxon>Rhodococcus</taxon>
    </lineage>
</organism>
<dbReference type="OrthoDB" id="9804333at2"/>
<dbReference type="CDD" id="cd07438">
    <property type="entry name" value="PHP_HisPPase_AMP"/>
    <property type="match status" value="1"/>
</dbReference>
<evidence type="ECO:0000313" key="4">
    <source>
        <dbReference type="Proteomes" id="UP000198677"/>
    </source>
</evidence>
<proteinExistence type="predicted"/>
<dbReference type="PANTHER" id="PTHR42924">
    <property type="entry name" value="EXONUCLEASE"/>
    <property type="match status" value="1"/>
</dbReference>
<dbReference type="Gene3D" id="1.10.150.650">
    <property type="match status" value="1"/>
</dbReference>
<evidence type="ECO:0000259" key="2">
    <source>
        <dbReference type="SMART" id="SM00481"/>
    </source>
</evidence>
<dbReference type="GO" id="GO:0004534">
    <property type="term" value="F:5'-3' RNA exonuclease activity"/>
    <property type="evidence" value="ECO:0007669"/>
    <property type="project" value="TreeGrafter"/>
</dbReference>
<dbReference type="SMART" id="SM00481">
    <property type="entry name" value="POLIIIAc"/>
    <property type="match status" value="1"/>
</dbReference>
<dbReference type="InterPro" id="IPR003141">
    <property type="entry name" value="Pol/His_phosphatase_N"/>
</dbReference>
<feature type="region of interest" description="Disordered" evidence="1">
    <location>
        <begin position="1"/>
        <end position="20"/>
    </location>
</feature>
<protein>
    <recommendedName>
        <fullName evidence="2">Polymerase/histidinol phosphatase N-terminal domain-containing protein</fullName>
    </recommendedName>
</protein>
<dbReference type="Gene3D" id="3.20.20.140">
    <property type="entry name" value="Metal-dependent hydrolases"/>
    <property type="match status" value="1"/>
</dbReference>
<accession>A0A1H7TPS8</accession>
<dbReference type="EMBL" id="FOAW01000016">
    <property type="protein sequence ID" value="SEL86688.1"/>
    <property type="molecule type" value="Genomic_DNA"/>
</dbReference>
<name>A0A1H7TPS8_9NOCA</name>
<dbReference type="InterPro" id="IPR016195">
    <property type="entry name" value="Pol/histidinol_Pase-like"/>
</dbReference>
<keyword evidence="4" id="KW-1185">Reference proteome</keyword>
<reference evidence="4" key="1">
    <citation type="submission" date="2016-10" db="EMBL/GenBank/DDBJ databases">
        <authorList>
            <person name="Varghese N."/>
            <person name="Submissions S."/>
        </authorList>
    </citation>
    <scope>NUCLEOTIDE SEQUENCE [LARGE SCALE GENOMIC DNA]</scope>
    <source>
        <strain evidence="4">DSM 44675</strain>
    </source>
</reference>
<dbReference type="GO" id="GO:0035312">
    <property type="term" value="F:5'-3' DNA exonuclease activity"/>
    <property type="evidence" value="ECO:0007669"/>
    <property type="project" value="TreeGrafter"/>
</dbReference>
<dbReference type="PANTHER" id="PTHR42924:SF3">
    <property type="entry name" value="POLYMERASE_HISTIDINOL PHOSPHATASE N-TERMINAL DOMAIN-CONTAINING PROTEIN"/>
    <property type="match status" value="1"/>
</dbReference>
<dbReference type="AlphaFoldDB" id="A0A1H7TPS8"/>
<dbReference type="InterPro" id="IPR052018">
    <property type="entry name" value="PHP_domain"/>
</dbReference>
<feature type="domain" description="Polymerase/histidinol phosphatase N-terminal" evidence="2">
    <location>
        <begin position="3"/>
        <end position="67"/>
    </location>
</feature>